<gene>
    <name evidence="2" type="ORF">Anapl_03296</name>
</gene>
<reference evidence="3" key="1">
    <citation type="journal article" date="2013" name="Nat. Genet.">
        <title>The duck genome and transcriptome provide insight into an avian influenza virus reservoir species.</title>
        <authorList>
            <person name="Huang Y."/>
            <person name="Li Y."/>
            <person name="Burt D.W."/>
            <person name="Chen H."/>
            <person name="Zhang Y."/>
            <person name="Qian W."/>
            <person name="Kim H."/>
            <person name="Gan S."/>
            <person name="Zhao Y."/>
            <person name="Li J."/>
            <person name="Yi K."/>
            <person name="Feng H."/>
            <person name="Zhu P."/>
            <person name="Li B."/>
            <person name="Liu Q."/>
            <person name="Fairley S."/>
            <person name="Magor K.E."/>
            <person name="Du Z."/>
            <person name="Hu X."/>
            <person name="Goodman L."/>
            <person name="Tafer H."/>
            <person name="Vignal A."/>
            <person name="Lee T."/>
            <person name="Kim K.W."/>
            <person name="Sheng Z."/>
            <person name="An Y."/>
            <person name="Searle S."/>
            <person name="Herrero J."/>
            <person name="Groenen M.A."/>
            <person name="Crooijmans R.P."/>
            <person name="Faraut T."/>
            <person name="Cai Q."/>
            <person name="Webster R.G."/>
            <person name="Aldridge J.R."/>
            <person name="Warren W.C."/>
            <person name="Bartschat S."/>
            <person name="Kehr S."/>
            <person name="Marz M."/>
            <person name="Stadler P.F."/>
            <person name="Smith J."/>
            <person name="Kraus R.H."/>
            <person name="Zhao Y."/>
            <person name="Ren L."/>
            <person name="Fei J."/>
            <person name="Morisson M."/>
            <person name="Kaiser P."/>
            <person name="Griffin D.K."/>
            <person name="Rao M."/>
            <person name="Pitel F."/>
            <person name="Wang J."/>
            <person name="Li N."/>
        </authorList>
    </citation>
    <scope>NUCLEOTIDE SEQUENCE [LARGE SCALE GENOMIC DNA]</scope>
</reference>
<proteinExistence type="predicted"/>
<name>R0L2Z3_ANAPL</name>
<protein>
    <submittedName>
        <fullName evidence="2">Uncharacterized protein</fullName>
    </submittedName>
</protein>
<accession>R0L2Z3</accession>
<keyword evidence="3" id="KW-1185">Reference proteome</keyword>
<dbReference type="EMBL" id="KB743257">
    <property type="protein sequence ID" value="EOA99908.1"/>
    <property type="molecule type" value="Genomic_DNA"/>
</dbReference>
<feature type="region of interest" description="Disordered" evidence="1">
    <location>
        <begin position="1"/>
        <end position="29"/>
    </location>
</feature>
<sequence>MRPFLAQTHHRGVTRKASPPRVDAAKTDTEGTRRDLRYKYVDIYLGRDLIVQSCMPYGHAQHVKQAWPCCSNQTLLSAVFCERKLPHYNHPVTTEKENAPSRHLSLLQASKLTVQHPYLQPVAEEAACHWEEEIYTTGETGERLLGHHSADKGGDIQHLEAGYENTMIRQVKLLWQLRAFGIRSTVPQSISGAENSTVPQSISRAENRPAKLFMSVPHFFPLHLKCCAGSS</sequence>
<evidence type="ECO:0000313" key="2">
    <source>
        <dbReference type="EMBL" id="EOA99908.1"/>
    </source>
</evidence>
<organism evidence="2 3">
    <name type="scientific">Anas platyrhynchos</name>
    <name type="common">Mallard</name>
    <name type="synonym">Anas boschas</name>
    <dbReference type="NCBI Taxonomy" id="8839"/>
    <lineage>
        <taxon>Eukaryota</taxon>
        <taxon>Metazoa</taxon>
        <taxon>Chordata</taxon>
        <taxon>Craniata</taxon>
        <taxon>Vertebrata</taxon>
        <taxon>Euteleostomi</taxon>
        <taxon>Archelosauria</taxon>
        <taxon>Archosauria</taxon>
        <taxon>Dinosauria</taxon>
        <taxon>Saurischia</taxon>
        <taxon>Theropoda</taxon>
        <taxon>Coelurosauria</taxon>
        <taxon>Aves</taxon>
        <taxon>Neognathae</taxon>
        <taxon>Galloanserae</taxon>
        <taxon>Anseriformes</taxon>
        <taxon>Anatidae</taxon>
        <taxon>Anatinae</taxon>
        <taxon>Anas</taxon>
    </lineage>
</organism>
<evidence type="ECO:0000313" key="3">
    <source>
        <dbReference type="Proteomes" id="UP000296049"/>
    </source>
</evidence>
<dbReference type="AlphaFoldDB" id="R0L2Z3"/>
<evidence type="ECO:0000256" key="1">
    <source>
        <dbReference type="SAM" id="MobiDB-lite"/>
    </source>
</evidence>
<dbReference type="Proteomes" id="UP000296049">
    <property type="component" value="Unassembled WGS sequence"/>
</dbReference>